<dbReference type="EMBL" id="PGVE01000043">
    <property type="protein sequence ID" value="PLS04340.1"/>
    <property type="molecule type" value="Genomic_DNA"/>
</dbReference>
<dbReference type="PANTHER" id="PTHR47505">
    <property type="entry name" value="DNA UTILIZATION PROTEIN YHGH"/>
    <property type="match status" value="1"/>
</dbReference>
<gene>
    <name evidence="3" type="ORF">CVD27_11885</name>
</gene>
<name>A0A2N5HFN8_9BACI</name>
<keyword evidence="3" id="KW-0328">Glycosyltransferase</keyword>
<protein>
    <submittedName>
        <fullName evidence="3">Amidophosphoribosyltransferase</fullName>
    </submittedName>
</protein>
<dbReference type="InterPro" id="IPR029057">
    <property type="entry name" value="PRTase-like"/>
</dbReference>
<dbReference type="AlphaFoldDB" id="A0A2N5HFN8"/>
<evidence type="ECO:0000313" key="3">
    <source>
        <dbReference type="EMBL" id="PLS04340.1"/>
    </source>
</evidence>
<dbReference type="PANTHER" id="PTHR47505:SF1">
    <property type="entry name" value="DNA UTILIZATION PROTEIN YHGH"/>
    <property type="match status" value="1"/>
</dbReference>
<dbReference type="Proteomes" id="UP000234950">
    <property type="component" value="Unassembled WGS sequence"/>
</dbReference>
<dbReference type="CDD" id="cd06223">
    <property type="entry name" value="PRTases_typeI"/>
    <property type="match status" value="1"/>
</dbReference>
<reference evidence="3 4" key="1">
    <citation type="submission" date="2017-11" db="EMBL/GenBank/DDBJ databases">
        <title>Comparitive Functional Genomics of Dry Heat Resistant strains isolated from the Viking Spacecraft.</title>
        <authorList>
            <person name="Seuylemezian A."/>
            <person name="Cooper K."/>
            <person name="Vaishampayan P."/>
        </authorList>
    </citation>
    <scope>NUCLEOTIDE SEQUENCE [LARGE SCALE GENOMIC DNA]</scope>
    <source>
        <strain evidence="3 4">V32-6</strain>
    </source>
</reference>
<comment type="similarity">
    <text evidence="1">Belongs to the ComF/GntX family.</text>
</comment>
<dbReference type="InterPro" id="IPR051910">
    <property type="entry name" value="ComF/GntX_DNA_util-trans"/>
</dbReference>
<feature type="domain" description="Phosphoribosyltransferase" evidence="2">
    <location>
        <begin position="187"/>
        <end position="237"/>
    </location>
</feature>
<dbReference type="RefSeq" id="WP_101648124.1">
    <property type="nucleotide sequence ID" value="NZ_PGVE01000043.1"/>
</dbReference>
<evidence type="ECO:0000256" key="1">
    <source>
        <dbReference type="ARBA" id="ARBA00008007"/>
    </source>
</evidence>
<keyword evidence="3" id="KW-0808">Transferase</keyword>
<evidence type="ECO:0000313" key="4">
    <source>
        <dbReference type="Proteomes" id="UP000234950"/>
    </source>
</evidence>
<dbReference type="GO" id="GO:0016757">
    <property type="term" value="F:glycosyltransferase activity"/>
    <property type="evidence" value="ECO:0007669"/>
    <property type="project" value="UniProtKB-KW"/>
</dbReference>
<dbReference type="Pfam" id="PF00156">
    <property type="entry name" value="Pribosyltran"/>
    <property type="match status" value="1"/>
</dbReference>
<dbReference type="OrthoDB" id="9779910at2"/>
<organism evidence="3 4">
    <name type="scientific">Neobacillus cucumis</name>
    <dbReference type="NCBI Taxonomy" id="1740721"/>
    <lineage>
        <taxon>Bacteria</taxon>
        <taxon>Bacillati</taxon>
        <taxon>Bacillota</taxon>
        <taxon>Bacilli</taxon>
        <taxon>Bacillales</taxon>
        <taxon>Bacillaceae</taxon>
        <taxon>Neobacillus</taxon>
    </lineage>
</organism>
<sequence>MSVFQQERCLYCHRVIAPAVGWVALFSKEKEQPLCPTCEERLEKVEGETCRICSRPFHRLGEQYRNGDLCHDCTRWEADPEWQGFLEKNHSLYLYNDFLKELIATYKFRGDYILAKVFIELFKKEVSEMAPDLLVPIPLSEERLYERGFNQSTAVLTYAGFPAAEILTRVHSEKQSKKSREERIQIPQVFKMKHNGYIKDKRILLVDDIYTTGSTLRHAAKLLKEAGAESIQSLTIAR</sequence>
<dbReference type="InterPro" id="IPR000836">
    <property type="entry name" value="PRTase_dom"/>
</dbReference>
<proteinExistence type="inferred from homology"/>
<dbReference type="SUPFAM" id="SSF53271">
    <property type="entry name" value="PRTase-like"/>
    <property type="match status" value="1"/>
</dbReference>
<accession>A0A2N5HFN8</accession>
<keyword evidence="4" id="KW-1185">Reference proteome</keyword>
<dbReference type="Gene3D" id="3.40.50.2020">
    <property type="match status" value="1"/>
</dbReference>
<comment type="caution">
    <text evidence="3">The sequence shown here is derived from an EMBL/GenBank/DDBJ whole genome shotgun (WGS) entry which is preliminary data.</text>
</comment>
<evidence type="ECO:0000259" key="2">
    <source>
        <dbReference type="Pfam" id="PF00156"/>
    </source>
</evidence>